<keyword evidence="2" id="KW-1185">Reference proteome</keyword>
<dbReference type="AlphaFoldDB" id="A0A369J457"/>
<dbReference type="InParanoid" id="A0A369J457"/>
<protein>
    <submittedName>
        <fullName evidence="1">Uncharacterized protein</fullName>
    </submittedName>
</protein>
<evidence type="ECO:0000313" key="2">
    <source>
        <dbReference type="Proteomes" id="UP000076154"/>
    </source>
</evidence>
<evidence type="ECO:0000313" key="1">
    <source>
        <dbReference type="EMBL" id="RDB16182.1"/>
    </source>
</evidence>
<gene>
    <name evidence="1" type="ORF">Hypma_003324</name>
</gene>
<dbReference type="EMBL" id="LUEZ02000131">
    <property type="protein sequence ID" value="RDB16182.1"/>
    <property type="molecule type" value="Genomic_DNA"/>
</dbReference>
<reference evidence="1" key="1">
    <citation type="submission" date="2018-04" db="EMBL/GenBank/DDBJ databases">
        <title>Whole genome sequencing of Hypsizygus marmoreus.</title>
        <authorList>
            <person name="Choi I.-G."/>
            <person name="Min B."/>
            <person name="Kim J.-G."/>
            <person name="Kim S."/>
            <person name="Oh Y.-L."/>
            <person name="Kong W.-S."/>
            <person name="Park H."/>
            <person name="Jeong J."/>
            <person name="Song E.-S."/>
        </authorList>
    </citation>
    <scope>NUCLEOTIDE SEQUENCE [LARGE SCALE GENOMIC DNA]</scope>
    <source>
        <strain evidence="1">51987-8</strain>
    </source>
</reference>
<sequence>MDDISNTVRSRWVHESPSVSRFDFYVLLLHSADLRMTTPYQMRAEVHFITMVHADSLVAKFNARRLARCGSEQISDKCEGPDFGAINRKVFESYLTSRFLPFTITGRSFLRRRVPYFTLTDGQVSYSPMRIDLASCLISSRTESKTCLARLLRIPLPQQVIGDRPFPTINIQLHTPPLMPRGYVVISVSLQLQHTSPVFLCRFECIPPEANIFAVHML</sequence>
<accession>A0A369J457</accession>
<organism evidence="1 2">
    <name type="scientific">Hypsizygus marmoreus</name>
    <name type="common">White beech mushroom</name>
    <name type="synonym">Agaricus marmoreus</name>
    <dbReference type="NCBI Taxonomy" id="39966"/>
    <lineage>
        <taxon>Eukaryota</taxon>
        <taxon>Fungi</taxon>
        <taxon>Dikarya</taxon>
        <taxon>Basidiomycota</taxon>
        <taxon>Agaricomycotina</taxon>
        <taxon>Agaricomycetes</taxon>
        <taxon>Agaricomycetidae</taxon>
        <taxon>Agaricales</taxon>
        <taxon>Tricholomatineae</taxon>
        <taxon>Lyophyllaceae</taxon>
        <taxon>Hypsizygus</taxon>
    </lineage>
</organism>
<dbReference type="Proteomes" id="UP000076154">
    <property type="component" value="Unassembled WGS sequence"/>
</dbReference>
<comment type="caution">
    <text evidence="1">The sequence shown here is derived from an EMBL/GenBank/DDBJ whole genome shotgun (WGS) entry which is preliminary data.</text>
</comment>
<proteinExistence type="predicted"/>
<name>A0A369J457_HYPMA</name>